<dbReference type="Gene3D" id="2.160.20.10">
    <property type="entry name" value="Single-stranded right-handed beta-helix, Pectin lyase-like"/>
    <property type="match status" value="1"/>
</dbReference>
<protein>
    <recommendedName>
        <fullName evidence="7">Pectinesterase</fullName>
        <ecNumber evidence="7">3.1.1.11</ecNumber>
    </recommendedName>
</protein>
<evidence type="ECO:0000259" key="9">
    <source>
        <dbReference type="SMART" id="SM00856"/>
    </source>
</evidence>
<keyword evidence="8" id="KW-0812">Transmembrane</keyword>
<keyword evidence="10" id="KW-1185">Reference proteome</keyword>
<evidence type="ECO:0000256" key="8">
    <source>
        <dbReference type="SAM" id="Phobius"/>
    </source>
</evidence>
<dbReference type="InterPro" id="IPR012334">
    <property type="entry name" value="Pectin_lyas_fold"/>
</dbReference>
<name>A0A1U8A5G1_NELNU</name>
<dbReference type="GO" id="GO:0046910">
    <property type="term" value="F:pectinesterase inhibitor activity"/>
    <property type="evidence" value="ECO:0000318"/>
    <property type="project" value="GO_Central"/>
</dbReference>
<dbReference type="OMA" id="FITGQEW"/>
<evidence type="ECO:0000313" key="11">
    <source>
        <dbReference type="RefSeq" id="XP_010261669.1"/>
    </source>
</evidence>
<keyword evidence="5 7" id="KW-0063">Aspartyl esterase</keyword>
<comment type="similarity">
    <text evidence="2">In the N-terminal section; belongs to the PMEI family.</text>
</comment>
<keyword evidence="4 7" id="KW-0378">Hydrolase</keyword>
<organism evidence="10 11">
    <name type="scientific">Nelumbo nucifera</name>
    <name type="common">Sacred lotus</name>
    <dbReference type="NCBI Taxonomy" id="4432"/>
    <lineage>
        <taxon>Eukaryota</taxon>
        <taxon>Viridiplantae</taxon>
        <taxon>Streptophyta</taxon>
        <taxon>Embryophyta</taxon>
        <taxon>Tracheophyta</taxon>
        <taxon>Spermatophyta</taxon>
        <taxon>Magnoliopsida</taxon>
        <taxon>Proteales</taxon>
        <taxon>Nelumbonaceae</taxon>
        <taxon>Nelumbo</taxon>
    </lineage>
</organism>
<dbReference type="SUPFAM" id="SSF51126">
    <property type="entry name" value="Pectin lyase-like"/>
    <property type="match status" value="1"/>
</dbReference>
<dbReference type="NCBIfam" id="TIGR01614">
    <property type="entry name" value="PME_inhib"/>
    <property type="match status" value="1"/>
</dbReference>
<dbReference type="UniPathway" id="UPA00545">
    <property type="reaction ID" value="UER00823"/>
</dbReference>
<evidence type="ECO:0000256" key="3">
    <source>
        <dbReference type="ARBA" id="ARBA00007786"/>
    </source>
</evidence>
<dbReference type="OrthoDB" id="2019149at2759"/>
<dbReference type="InterPro" id="IPR035513">
    <property type="entry name" value="Invertase/methylesterase_inhib"/>
</dbReference>
<evidence type="ECO:0000313" key="10">
    <source>
        <dbReference type="Proteomes" id="UP000189703"/>
    </source>
</evidence>
<dbReference type="Gene3D" id="1.20.140.40">
    <property type="entry name" value="Invertase/pectin methylesterase inhibitor family protein"/>
    <property type="match status" value="1"/>
</dbReference>
<evidence type="ECO:0000256" key="2">
    <source>
        <dbReference type="ARBA" id="ARBA00006027"/>
    </source>
</evidence>
<sequence length="574" mass="63826">MLPKKVLILNTFINLPFLPPFAQKLPKLLAIFMASTLLRTFLLLSTIFIVRPWAVNSSSFSSATDTTLDAHLASIRSFCKSTPYPDACFDSLKPSISINIKPNIIGYALQSLQTAIFEADKLLDLFLNIGSLGVVEKQKGAIQDCKELHQITMSSLQRSLSRIRSGDARKLSDARAFLSASLTNKNTCLEGLDSATGPLKSVIVQSITSVYRHISNSLSMLPKQELRKVTEGSNRRLMGFPAWVSRKDRRILQSFDGDYNPNDVLTVAKDGSGNFTTITDAVNFAPNTSYDRTIIYIRAGIYQENLDIPSYKTNIVLLGDGADVTIITGNRSVGDGWTTFRSATVAVSGDGFLARDIKFENTAGPEKHQAVALRVNADLSAVYRCAIDGYQDTLYVHSFRQFYRECDIYGTVDFIFGNAAVVFQECNIIAKLPMPDQFNVITAQSRDTPEEDTGISIQNCSVLASDDLYSNIASVKSYLGRPWRIYSRTVYMESYIDNLIDARGWKEWSGNQGLDTLYYGEYDNNGPGSLADGRVTWPGYHIMNYNDARNFTVSEFITGDEWLESTSFPYDDGV</sequence>
<dbReference type="FunFam" id="2.160.20.10:FF:000001">
    <property type="entry name" value="Pectinesterase"/>
    <property type="match status" value="1"/>
</dbReference>
<comment type="pathway">
    <text evidence="1 7">Glycan metabolism; pectin degradation; 2-dehydro-3-deoxy-D-gluconate from pectin: step 1/5.</text>
</comment>
<feature type="domain" description="Pectinesterase inhibitor" evidence="9">
    <location>
        <begin position="70"/>
        <end position="220"/>
    </location>
</feature>
<proteinExistence type="inferred from homology"/>
<reference evidence="11" key="1">
    <citation type="submission" date="2025-08" db="UniProtKB">
        <authorList>
            <consortium name="RefSeq"/>
        </authorList>
    </citation>
    <scope>IDENTIFICATION</scope>
</reference>
<evidence type="ECO:0000256" key="1">
    <source>
        <dbReference type="ARBA" id="ARBA00005184"/>
    </source>
</evidence>
<dbReference type="KEGG" id="nnu:104600446"/>
<evidence type="ECO:0000256" key="6">
    <source>
        <dbReference type="PROSITE-ProRule" id="PRU10040"/>
    </source>
</evidence>
<keyword evidence="8" id="KW-0472">Membrane</keyword>
<dbReference type="InterPro" id="IPR006501">
    <property type="entry name" value="Pectinesterase_inhib_dom"/>
</dbReference>
<dbReference type="Proteomes" id="UP000189703">
    <property type="component" value="Unplaced"/>
</dbReference>
<dbReference type="AlphaFoldDB" id="A0A1U8A5G1"/>
<accession>A0A1U8A5G1</accession>
<dbReference type="InParanoid" id="A0A1U8A5G1"/>
<dbReference type="RefSeq" id="XP_010261669.1">
    <property type="nucleotide sequence ID" value="XM_010263367.2"/>
</dbReference>
<dbReference type="Pfam" id="PF01095">
    <property type="entry name" value="Pectinesterase"/>
    <property type="match status" value="1"/>
</dbReference>
<dbReference type="GO" id="GO:0042545">
    <property type="term" value="P:cell wall modification"/>
    <property type="evidence" value="ECO:0007669"/>
    <property type="project" value="UniProtKB-UniRule"/>
</dbReference>
<dbReference type="InterPro" id="IPR000070">
    <property type="entry name" value="Pectinesterase_cat"/>
</dbReference>
<evidence type="ECO:0000256" key="4">
    <source>
        <dbReference type="ARBA" id="ARBA00022801"/>
    </source>
</evidence>
<dbReference type="InterPro" id="IPR033131">
    <property type="entry name" value="Pectinesterase_Asp_AS"/>
</dbReference>
<keyword evidence="8" id="KW-1133">Transmembrane helix</keyword>
<gene>
    <name evidence="11" type="primary">LOC104600446</name>
</gene>
<evidence type="ECO:0000256" key="5">
    <source>
        <dbReference type="ARBA" id="ARBA00023085"/>
    </source>
</evidence>
<dbReference type="EC" id="3.1.1.11" evidence="7"/>
<dbReference type="GO" id="GO:0030599">
    <property type="term" value="F:pectinesterase activity"/>
    <property type="evidence" value="ECO:0000318"/>
    <property type="project" value="GO_Central"/>
</dbReference>
<dbReference type="eggNOG" id="ENOG502R64Q">
    <property type="taxonomic scope" value="Eukaryota"/>
</dbReference>
<dbReference type="Pfam" id="PF04043">
    <property type="entry name" value="PMEI"/>
    <property type="match status" value="1"/>
</dbReference>
<dbReference type="PANTHER" id="PTHR31707">
    <property type="entry name" value="PECTINESTERASE"/>
    <property type="match status" value="1"/>
</dbReference>
<dbReference type="GO" id="GO:0045490">
    <property type="term" value="P:pectin catabolic process"/>
    <property type="evidence" value="ECO:0007669"/>
    <property type="project" value="UniProtKB-UniRule"/>
</dbReference>
<dbReference type="PROSITE" id="PS00503">
    <property type="entry name" value="PECTINESTERASE_2"/>
    <property type="match status" value="1"/>
</dbReference>
<dbReference type="GeneID" id="104600446"/>
<feature type="active site" evidence="6">
    <location>
        <position position="413"/>
    </location>
</feature>
<evidence type="ECO:0000256" key="7">
    <source>
        <dbReference type="RuleBase" id="RU000589"/>
    </source>
</evidence>
<dbReference type="FunCoup" id="A0A1U8A5G1">
    <property type="interactions" value="68"/>
</dbReference>
<comment type="similarity">
    <text evidence="3">In the C-terminal section; belongs to the pectinesterase family.</text>
</comment>
<feature type="transmembrane region" description="Helical" evidence="8">
    <location>
        <begin position="28"/>
        <end position="50"/>
    </location>
</feature>
<comment type="catalytic activity">
    <reaction evidence="7">
        <text>[(1-&gt;4)-alpha-D-galacturonosyl methyl ester](n) + n H2O = [(1-&gt;4)-alpha-D-galacturonosyl](n) + n methanol + n H(+)</text>
        <dbReference type="Rhea" id="RHEA:22380"/>
        <dbReference type="Rhea" id="RHEA-COMP:14570"/>
        <dbReference type="Rhea" id="RHEA-COMP:14573"/>
        <dbReference type="ChEBI" id="CHEBI:15377"/>
        <dbReference type="ChEBI" id="CHEBI:15378"/>
        <dbReference type="ChEBI" id="CHEBI:17790"/>
        <dbReference type="ChEBI" id="CHEBI:140522"/>
        <dbReference type="ChEBI" id="CHEBI:140523"/>
        <dbReference type="EC" id="3.1.1.11"/>
    </reaction>
</comment>
<dbReference type="SUPFAM" id="SSF101148">
    <property type="entry name" value="Plant invertase/pectin methylesterase inhibitor"/>
    <property type="match status" value="1"/>
</dbReference>
<dbReference type="SMART" id="SM00856">
    <property type="entry name" value="PMEI"/>
    <property type="match status" value="1"/>
</dbReference>
<dbReference type="InterPro" id="IPR011050">
    <property type="entry name" value="Pectin_lyase_fold/virulence"/>
</dbReference>
<dbReference type="CDD" id="cd15798">
    <property type="entry name" value="PMEI-like_3"/>
    <property type="match status" value="1"/>
</dbReference>